<dbReference type="InterPro" id="IPR039156">
    <property type="entry name" value="PHAF1/BROMI"/>
</dbReference>
<comment type="caution">
    <text evidence="2">The sequence shown here is derived from an EMBL/GenBank/DDBJ whole genome shotgun (WGS) entry which is preliminary data.</text>
</comment>
<name>A0A286UMN7_9AGAM</name>
<dbReference type="EMBL" id="NBII01000003">
    <property type="protein sequence ID" value="PAV20863.1"/>
    <property type="molecule type" value="Genomic_DNA"/>
</dbReference>
<dbReference type="InterPro" id="IPR005373">
    <property type="entry name" value="PHAF1"/>
</dbReference>
<dbReference type="Proteomes" id="UP000217199">
    <property type="component" value="Unassembled WGS sequence"/>
</dbReference>
<comment type="similarity">
    <text evidence="1">Belongs to the PHAF1 family.</text>
</comment>
<accession>A0A286UMN7</accession>
<reference evidence="2 3" key="1">
    <citation type="journal article" date="2017" name="Mol. Ecol.">
        <title>Comparative and population genomic landscape of Phellinus noxius: A hypervariable fungus causing root rot in trees.</title>
        <authorList>
            <person name="Chung C.L."/>
            <person name="Lee T.J."/>
            <person name="Akiba M."/>
            <person name="Lee H.H."/>
            <person name="Kuo T.H."/>
            <person name="Liu D."/>
            <person name="Ke H.M."/>
            <person name="Yokoi T."/>
            <person name="Roa M.B."/>
            <person name="Lu M.J."/>
            <person name="Chang Y.Y."/>
            <person name="Ann P.J."/>
            <person name="Tsai J.N."/>
            <person name="Chen C.Y."/>
            <person name="Tzean S.S."/>
            <person name="Ota Y."/>
            <person name="Hattori T."/>
            <person name="Sahashi N."/>
            <person name="Liou R.F."/>
            <person name="Kikuchi T."/>
            <person name="Tsai I.J."/>
        </authorList>
    </citation>
    <scope>NUCLEOTIDE SEQUENCE [LARGE SCALE GENOMIC DNA]</scope>
    <source>
        <strain evidence="2 3">FFPRI411160</strain>
    </source>
</reference>
<keyword evidence="3" id="KW-1185">Reference proteome</keyword>
<dbReference type="Pfam" id="PF03676">
    <property type="entry name" value="PHAF1"/>
    <property type="match status" value="1"/>
</dbReference>
<dbReference type="GO" id="GO:0043001">
    <property type="term" value="P:Golgi to plasma membrane protein transport"/>
    <property type="evidence" value="ECO:0007669"/>
    <property type="project" value="TreeGrafter"/>
</dbReference>
<protein>
    <submittedName>
        <fullName evidence="2">UPF0183-domain-containing</fullName>
    </submittedName>
</protein>
<organism evidence="2 3">
    <name type="scientific">Pyrrhoderma noxium</name>
    <dbReference type="NCBI Taxonomy" id="2282107"/>
    <lineage>
        <taxon>Eukaryota</taxon>
        <taxon>Fungi</taxon>
        <taxon>Dikarya</taxon>
        <taxon>Basidiomycota</taxon>
        <taxon>Agaricomycotina</taxon>
        <taxon>Agaricomycetes</taxon>
        <taxon>Hymenochaetales</taxon>
        <taxon>Hymenochaetaceae</taxon>
        <taxon>Pyrrhoderma</taxon>
    </lineage>
</organism>
<dbReference type="PANTHER" id="PTHR13465:SF2">
    <property type="entry name" value="PHAGOSOME ASSEMBLY FACTOR 1"/>
    <property type="match status" value="1"/>
</dbReference>
<dbReference type="GO" id="GO:0005802">
    <property type="term" value="C:trans-Golgi network"/>
    <property type="evidence" value="ECO:0007669"/>
    <property type="project" value="TreeGrafter"/>
</dbReference>
<evidence type="ECO:0000256" key="1">
    <source>
        <dbReference type="ARBA" id="ARBA00024339"/>
    </source>
</evidence>
<proteinExistence type="inferred from homology"/>
<sequence length="392" mass="43676">MVSTLDVDLRPGSGLGIFELGSSLWSVIDLLRHNTTLFPRVDVKYDNVSDSVLCPILLHLHPHIDLLFSARHQRLHTISLRRLNDPNPPVTLTYKGTVLLSGQSSESLRKNDVSKHFGPTYPGDGLQYPGVSFLFDEDALNSLGGGDARKGAAKVGSPGPEDRYREVRRVIVSQPTVDGIEYDALGEVTECDSMAGSVRQALVRVHDGIVLNFHPLSSKPVYVQIGSTTAQDLTCDLGTPLRIHYKEDDRMAIHSRNKTPDGSEEGYFYNYFQFGIDFLLSSHTHLVQKIILHTNIPGTPMFQRYQRCPWEIEGKPEDEEDDAPPRVNFSNKFDIISRFLNGASKKQMPSMELDRTEDERLTLPGSTTRLVGFDGVVLEVTEAAQVVTVVLF</sequence>
<dbReference type="AlphaFoldDB" id="A0A286UMN7"/>
<dbReference type="PANTHER" id="PTHR13465">
    <property type="entry name" value="UPF0183 PROTEIN"/>
    <property type="match status" value="1"/>
</dbReference>
<dbReference type="OrthoDB" id="411211at2759"/>
<gene>
    <name evidence="2" type="ORF">PNOK_0349000</name>
</gene>
<evidence type="ECO:0000313" key="2">
    <source>
        <dbReference type="EMBL" id="PAV20863.1"/>
    </source>
</evidence>
<dbReference type="InParanoid" id="A0A286UMN7"/>
<evidence type="ECO:0000313" key="3">
    <source>
        <dbReference type="Proteomes" id="UP000217199"/>
    </source>
</evidence>